<feature type="signal peptide" evidence="1">
    <location>
        <begin position="1"/>
        <end position="22"/>
    </location>
</feature>
<protein>
    <submittedName>
        <fullName evidence="2">Uncharacterized protein</fullName>
    </submittedName>
</protein>
<keyword evidence="1" id="KW-0732">Signal</keyword>
<dbReference type="EnsemblMetazoa" id="Aqu2.1.17158_001">
    <property type="protein sequence ID" value="Aqu2.1.17158_001"/>
    <property type="gene ID" value="Aqu2.1.17158"/>
</dbReference>
<gene>
    <name evidence="2" type="primary">109586575</name>
</gene>
<organism evidence="2">
    <name type="scientific">Amphimedon queenslandica</name>
    <name type="common">Sponge</name>
    <dbReference type="NCBI Taxonomy" id="400682"/>
    <lineage>
        <taxon>Eukaryota</taxon>
        <taxon>Metazoa</taxon>
        <taxon>Porifera</taxon>
        <taxon>Demospongiae</taxon>
        <taxon>Heteroscleromorpha</taxon>
        <taxon>Haplosclerida</taxon>
        <taxon>Niphatidae</taxon>
        <taxon>Amphimedon</taxon>
    </lineage>
</organism>
<name>A0A1X7TQ06_AMPQE</name>
<reference evidence="2" key="2">
    <citation type="submission" date="2017-05" db="UniProtKB">
        <authorList>
            <consortium name="EnsemblMetazoa"/>
        </authorList>
    </citation>
    <scope>IDENTIFICATION</scope>
</reference>
<dbReference type="EnsemblMetazoa" id="XM_020002779.1">
    <property type="protein sequence ID" value="XP_019858338.1"/>
    <property type="gene ID" value="LOC109586575"/>
</dbReference>
<dbReference type="Proteomes" id="UP000007879">
    <property type="component" value="Unassembled WGS sequence"/>
</dbReference>
<dbReference type="AlphaFoldDB" id="A0A1X7TQ06"/>
<dbReference type="InParanoid" id="A0A1X7TQ06"/>
<reference evidence="3" key="1">
    <citation type="journal article" date="2010" name="Nature">
        <title>The Amphimedon queenslandica genome and the evolution of animal complexity.</title>
        <authorList>
            <person name="Srivastava M."/>
            <person name="Simakov O."/>
            <person name="Chapman J."/>
            <person name="Fahey B."/>
            <person name="Gauthier M.E."/>
            <person name="Mitros T."/>
            <person name="Richards G.S."/>
            <person name="Conaco C."/>
            <person name="Dacre M."/>
            <person name="Hellsten U."/>
            <person name="Larroux C."/>
            <person name="Putnam N.H."/>
            <person name="Stanke M."/>
            <person name="Adamska M."/>
            <person name="Darling A."/>
            <person name="Degnan S.M."/>
            <person name="Oakley T.H."/>
            <person name="Plachetzki D.C."/>
            <person name="Zhai Y."/>
            <person name="Adamski M."/>
            <person name="Calcino A."/>
            <person name="Cummins S.F."/>
            <person name="Goodstein D.M."/>
            <person name="Harris C."/>
            <person name="Jackson D.J."/>
            <person name="Leys S.P."/>
            <person name="Shu S."/>
            <person name="Woodcroft B.J."/>
            <person name="Vervoort M."/>
            <person name="Kosik K.S."/>
            <person name="Manning G."/>
            <person name="Degnan B.M."/>
            <person name="Rokhsar D.S."/>
        </authorList>
    </citation>
    <scope>NUCLEOTIDE SEQUENCE [LARGE SCALE GENOMIC DNA]</scope>
</reference>
<dbReference type="OrthoDB" id="9988458at2759"/>
<keyword evidence="3" id="KW-1185">Reference proteome</keyword>
<evidence type="ECO:0000313" key="3">
    <source>
        <dbReference type="Proteomes" id="UP000007879"/>
    </source>
</evidence>
<dbReference type="KEGG" id="aqu:109586575"/>
<evidence type="ECO:0000256" key="1">
    <source>
        <dbReference type="SAM" id="SignalP"/>
    </source>
</evidence>
<feature type="chain" id="PRO_5013208408" evidence="1">
    <location>
        <begin position="23"/>
        <end position="242"/>
    </location>
</feature>
<accession>A0A1X7TQ06</accession>
<proteinExistence type="predicted"/>
<evidence type="ECO:0000313" key="2">
    <source>
        <dbReference type="EnsemblMetazoa" id="Aqu2.1.17158_001"/>
    </source>
</evidence>
<sequence length="242" mass="27518">MAELKVTLKLLGFFILVSLSASRVAPPPVPAWPDKFTINFDVLVEKYGDDWKSTGTLYYDYNIKTFRADYIDWCLPLFDDGSSDNNDYSCSFFATAEDMFFVNFTASSGKWEDYDCCLFEAGLAAVPPDWMKAEQYNGTDVINGISVDVWWFPGTSDPSKPCYGYWNAKDELKTPVRFFGLSSLGPTILDYRDFEPQKIPQHIEMTKPNDNCQKKCEPPLADVLKKSAVDSVKWSKIDWPSC</sequence>